<accession>A0AB34FXX2</accession>
<dbReference type="Proteomes" id="UP001163105">
    <property type="component" value="Unassembled WGS sequence"/>
</dbReference>
<reference evidence="2" key="1">
    <citation type="submission" date="2023-01" db="EMBL/GenBank/DDBJ databases">
        <title>The growth and conidiation of Purpureocillium lavendulum are regulated by nitrogen source and histone H3K14 acetylation.</title>
        <authorList>
            <person name="Tang P."/>
            <person name="Han J."/>
            <person name="Zhang C."/>
            <person name="Tang P."/>
            <person name="Qi F."/>
            <person name="Zhang K."/>
            <person name="Liang L."/>
        </authorList>
    </citation>
    <scope>NUCLEOTIDE SEQUENCE</scope>
    <source>
        <strain evidence="2">YMF1.00683</strain>
    </source>
</reference>
<dbReference type="EMBL" id="JAQHRD010000003">
    <property type="protein sequence ID" value="KAJ6442875.1"/>
    <property type="molecule type" value="Genomic_DNA"/>
</dbReference>
<evidence type="ECO:0000313" key="3">
    <source>
        <dbReference type="Proteomes" id="UP001163105"/>
    </source>
</evidence>
<keyword evidence="3" id="KW-1185">Reference proteome</keyword>
<gene>
    <name evidence="2" type="ORF">O9K51_04051</name>
</gene>
<feature type="compositionally biased region" description="Basic and acidic residues" evidence="1">
    <location>
        <begin position="157"/>
        <end position="172"/>
    </location>
</feature>
<protein>
    <submittedName>
        <fullName evidence="2">Uncharacterized protein</fullName>
    </submittedName>
</protein>
<sequence length="198" mass="21009">MQAGLMQARGAGGGSKLRRGRLWGGPNNDDVVVPWCNGRGARHEAVEGERRDLAFGVLLRAPSSSSVGRRRRRSGRGSRLLGGCRWVHAGRSLAPAAARRGPRETGAAATLRQETRGKGAGSGQQAAVSRRLREVAQHSGAAEAMKEEKEEEEGQGDEGKEVGAGAREERGTARQGKARRGEARPRTGGKGRDDRDGT</sequence>
<comment type="caution">
    <text evidence="2">The sequence shown here is derived from an EMBL/GenBank/DDBJ whole genome shotgun (WGS) entry which is preliminary data.</text>
</comment>
<feature type="region of interest" description="Disordered" evidence="1">
    <location>
        <begin position="93"/>
        <end position="198"/>
    </location>
</feature>
<proteinExistence type="predicted"/>
<feature type="region of interest" description="Disordered" evidence="1">
    <location>
        <begin position="1"/>
        <end position="23"/>
    </location>
</feature>
<evidence type="ECO:0000256" key="1">
    <source>
        <dbReference type="SAM" id="MobiDB-lite"/>
    </source>
</evidence>
<organism evidence="2 3">
    <name type="scientific">Purpureocillium lavendulum</name>
    <dbReference type="NCBI Taxonomy" id="1247861"/>
    <lineage>
        <taxon>Eukaryota</taxon>
        <taxon>Fungi</taxon>
        <taxon>Dikarya</taxon>
        <taxon>Ascomycota</taxon>
        <taxon>Pezizomycotina</taxon>
        <taxon>Sordariomycetes</taxon>
        <taxon>Hypocreomycetidae</taxon>
        <taxon>Hypocreales</taxon>
        <taxon>Ophiocordycipitaceae</taxon>
        <taxon>Purpureocillium</taxon>
    </lineage>
</organism>
<dbReference type="AlphaFoldDB" id="A0AB34FXX2"/>
<name>A0AB34FXX2_9HYPO</name>
<feature type="compositionally biased region" description="Basic and acidic residues" evidence="1">
    <location>
        <begin position="179"/>
        <end position="198"/>
    </location>
</feature>
<evidence type="ECO:0000313" key="2">
    <source>
        <dbReference type="EMBL" id="KAJ6442875.1"/>
    </source>
</evidence>